<dbReference type="InterPro" id="IPR025238">
    <property type="entry name" value="DUF4184"/>
</dbReference>
<feature type="transmembrane region" description="Helical" evidence="1">
    <location>
        <begin position="20"/>
        <end position="39"/>
    </location>
</feature>
<keyword evidence="3" id="KW-1185">Reference proteome</keyword>
<name>A0A2P8HUQ5_CHINA</name>
<gene>
    <name evidence="2" type="ORF">CLV51_1011255</name>
</gene>
<feature type="transmembrane region" description="Helical" evidence="1">
    <location>
        <begin position="75"/>
        <end position="92"/>
    </location>
</feature>
<feature type="transmembrane region" description="Helical" evidence="1">
    <location>
        <begin position="162"/>
        <end position="180"/>
    </location>
</feature>
<feature type="transmembrane region" description="Helical" evidence="1">
    <location>
        <begin position="122"/>
        <end position="142"/>
    </location>
</feature>
<evidence type="ECO:0000313" key="2">
    <source>
        <dbReference type="EMBL" id="PSL49915.1"/>
    </source>
</evidence>
<dbReference type="Pfam" id="PF13803">
    <property type="entry name" value="DUF4184"/>
    <property type="match status" value="1"/>
</dbReference>
<reference evidence="2 3" key="1">
    <citation type="submission" date="2018-03" db="EMBL/GenBank/DDBJ databases">
        <title>Genomic Encyclopedia of Archaeal and Bacterial Type Strains, Phase II (KMG-II): from individual species to whole genera.</title>
        <authorList>
            <person name="Goeker M."/>
        </authorList>
    </citation>
    <scope>NUCLEOTIDE SEQUENCE [LARGE SCALE GENOMIC DNA]</scope>
    <source>
        <strain evidence="2 3">DSM 24859</strain>
    </source>
</reference>
<keyword evidence="1" id="KW-0812">Transmembrane</keyword>
<accession>A0A2P8HUQ5</accession>
<organism evidence="2 3">
    <name type="scientific">Chitinophaga niastensis</name>
    <dbReference type="NCBI Taxonomy" id="536980"/>
    <lineage>
        <taxon>Bacteria</taxon>
        <taxon>Pseudomonadati</taxon>
        <taxon>Bacteroidota</taxon>
        <taxon>Chitinophagia</taxon>
        <taxon>Chitinophagales</taxon>
        <taxon>Chitinophagaceae</taxon>
        <taxon>Chitinophaga</taxon>
    </lineage>
</organism>
<dbReference type="AlphaFoldDB" id="A0A2P8HUQ5"/>
<evidence type="ECO:0000256" key="1">
    <source>
        <dbReference type="SAM" id="Phobius"/>
    </source>
</evidence>
<proteinExistence type="predicted"/>
<protein>
    <submittedName>
        <fullName evidence="2">Uncharacterized protein DUF4184</fullName>
    </submittedName>
</protein>
<evidence type="ECO:0000313" key="3">
    <source>
        <dbReference type="Proteomes" id="UP000240971"/>
    </source>
</evidence>
<comment type="caution">
    <text evidence="2">The sequence shown here is derived from an EMBL/GenBank/DDBJ whole genome shotgun (WGS) entry which is preliminary data.</text>
</comment>
<dbReference type="Proteomes" id="UP000240971">
    <property type="component" value="Unassembled WGS sequence"/>
</dbReference>
<keyword evidence="1" id="KW-1133">Transmembrane helix</keyword>
<dbReference type="EMBL" id="PYAW01000001">
    <property type="protein sequence ID" value="PSL49915.1"/>
    <property type="molecule type" value="Genomic_DNA"/>
</dbReference>
<keyword evidence="1" id="KW-0472">Membrane</keyword>
<feature type="transmembrane region" description="Helical" evidence="1">
    <location>
        <begin position="192"/>
        <end position="210"/>
    </location>
</feature>
<sequence>MVPDFLYFTLLDPYFNAGHLWWGIFVYDIPLSLLLAFLYHNVVRQALIAYSPKWISGRLRLFGNFNWNTYFRQHYLVVISSVIIGVLSHLFLDAFTHGEGVFVELLPALQGDVTVLHHQMKMWYLMQYISSIVGLPLLLYFFLKIPMTKKVSRMVTQQKAGFWLLVVVASIMILLGNEYLHHINCKGLDYLAVAMGGLFYGLIVVVLWYYRYSSRSTR</sequence>